<protein>
    <submittedName>
        <fullName evidence="1">Uncharacterized protein</fullName>
    </submittedName>
</protein>
<gene>
    <name evidence="1" type="ORF">Rcae01_05733</name>
</gene>
<organism evidence="1 2">
    <name type="scientific">Novipirellula caenicola</name>
    <dbReference type="NCBI Taxonomy" id="1536901"/>
    <lineage>
        <taxon>Bacteria</taxon>
        <taxon>Pseudomonadati</taxon>
        <taxon>Planctomycetota</taxon>
        <taxon>Planctomycetia</taxon>
        <taxon>Pirellulales</taxon>
        <taxon>Pirellulaceae</taxon>
        <taxon>Novipirellula</taxon>
    </lineage>
</organism>
<evidence type="ECO:0000313" key="1">
    <source>
        <dbReference type="EMBL" id="GAA5510227.1"/>
    </source>
</evidence>
<keyword evidence="2" id="KW-1185">Reference proteome</keyword>
<proteinExistence type="predicted"/>
<reference evidence="1 2" key="1">
    <citation type="submission" date="2024-02" db="EMBL/GenBank/DDBJ databases">
        <title>Rhodopirellula caenicola NBRC 110016.</title>
        <authorList>
            <person name="Ichikawa N."/>
            <person name="Katano-Makiyama Y."/>
            <person name="Hidaka K."/>
        </authorList>
    </citation>
    <scope>NUCLEOTIDE SEQUENCE [LARGE SCALE GENOMIC DNA]</scope>
    <source>
        <strain evidence="1 2">NBRC 110016</strain>
    </source>
</reference>
<comment type="caution">
    <text evidence="1">The sequence shown here is derived from an EMBL/GenBank/DDBJ whole genome shotgun (WGS) entry which is preliminary data.</text>
</comment>
<dbReference type="RefSeq" id="WP_345687959.1">
    <property type="nucleotide sequence ID" value="NZ_BAABRO010000020.1"/>
</dbReference>
<accession>A0ABP9VYM0</accession>
<dbReference type="Proteomes" id="UP001416858">
    <property type="component" value="Unassembled WGS sequence"/>
</dbReference>
<dbReference type="EMBL" id="BAABRO010000020">
    <property type="protein sequence ID" value="GAA5510227.1"/>
    <property type="molecule type" value="Genomic_DNA"/>
</dbReference>
<evidence type="ECO:0000313" key="2">
    <source>
        <dbReference type="Proteomes" id="UP001416858"/>
    </source>
</evidence>
<sequence>MQEEYHGWDELDGEQGHYKFAEVTGHKKGAGTFVITDFGNTPGPRQAISAMMAASKQFKCKLHVRKNDSTMPLLSKLIDASMVKVAQVRSGDVDEYGVLGMRATPPPPKKPWWKFW</sequence>
<name>A0ABP9VYM0_9BACT</name>